<comment type="subunit">
    <text evidence="1">Homodimer; disulfide-linked.</text>
</comment>
<keyword evidence="3" id="KW-1185">Reference proteome</keyword>
<keyword evidence="1" id="KW-1015">Disulfide bond</keyword>
<comment type="caution">
    <text evidence="2">The sequence shown here is derived from an EMBL/GenBank/DDBJ whole genome shotgun (WGS) entry which is preliminary data.</text>
</comment>
<keyword evidence="1" id="KW-0325">Glycoprotein</keyword>
<keyword evidence="1" id="KW-0479">Metal-binding</keyword>
<dbReference type="GO" id="GO:0006508">
    <property type="term" value="P:proteolysis"/>
    <property type="evidence" value="ECO:0007669"/>
    <property type="project" value="UniProtKB-KW"/>
</dbReference>
<dbReference type="Proteomes" id="UP001487740">
    <property type="component" value="Unassembled WGS sequence"/>
</dbReference>
<comment type="catalytic activity">
    <reaction evidence="1">
        <text>an L-aminoacyl-L-amino acid + H2O = 2 an L-alpha-amino acid</text>
        <dbReference type="Rhea" id="RHEA:48940"/>
        <dbReference type="ChEBI" id="CHEBI:15377"/>
        <dbReference type="ChEBI" id="CHEBI:59869"/>
        <dbReference type="ChEBI" id="CHEBI:77460"/>
        <dbReference type="EC" id="3.4.13.19"/>
    </reaction>
</comment>
<comment type="similarity">
    <text evidence="1">Belongs to the metallo-dependent hydrolases superfamily. Peptidase M19 family.</text>
</comment>
<dbReference type="EC" id="3.4.13.19" evidence="1"/>
<keyword evidence="1" id="KW-0645">Protease</keyword>
<dbReference type="AlphaFoldDB" id="A0AAW0UES0"/>
<dbReference type="InterPro" id="IPR008257">
    <property type="entry name" value="Pept_M19"/>
</dbReference>
<dbReference type="InterPro" id="IPR032466">
    <property type="entry name" value="Metal_Hydrolase"/>
</dbReference>
<evidence type="ECO:0000313" key="3">
    <source>
        <dbReference type="Proteomes" id="UP001487740"/>
    </source>
</evidence>
<dbReference type="SUPFAM" id="SSF51556">
    <property type="entry name" value="Metallo-dependent hydrolases"/>
    <property type="match status" value="1"/>
</dbReference>
<keyword evidence="1" id="KW-0378">Hydrolase</keyword>
<accession>A0AAW0UES0</accession>
<dbReference type="PROSITE" id="PS51365">
    <property type="entry name" value="RENAL_DIPEPTIDASE_2"/>
    <property type="match status" value="1"/>
</dbReference>
<organism evidence="2 3">
    <name type="scientific">Scylla paramamosain</name>
    <name type="common">Mud crab</name>
    <dbReference type="NCBI Taxonomy" id="85552"/>
    <lineage>
        <taxon>Eukaryota</taxon>
        <taxon>Metazoa</taxon>
        <taxon>Ecdysozoa</taxon>
        <taxon>Arthropoda</taxon>
        <taxon>Crustacea</taxon>
        <taxon>Multicrustacea</taxon>
        <taxon>Malacostraca</taxon>
        <taxon>Eumalacostraca</taxon>
        <taxon>Eucarida</taxon>
        <taxon>Decapoda</taxon>
        <taxon>Pleocyemata</taxon>
        <taxon>Brachyura</taxon>
        <taxon>Eubrachyura</taxon>
        <taxon>Portunoidea</taxon>
        <taxon>Portunidae</taxon>
        <taxon>Portuninae</taxon>
        <taxon>Scylla</taxon>
    </lineage>
</organism>
<reference evidence="2 3" key="1">
    <citation type="submission" date="2023-03" db="EMBL/GenBank/DDBJ databases">
        <title>High-quality genome of Scylla paramamosain provides insights in environmental adaptation.</title>
        <authorList>
            <person name="Zhang L."/>
        </authorList>
    </citation>
    <scope>NUCLEOTIDE SEQUENCE [LARGE SCALE GENOMIC DNA]</scope>
    <source>
        <strain evidence="2">LZ_2023a</strain>
        <tissue evidence="2">Muscle</tissue>
    </source>
</reference>
<dbReference type="Pfam" id="PF01244">
    <property type="entry name" value="Peptidase_M19"/>
    <property type="match status" value="1"/>
</dbReference>
<keyword evidence="1" id="KW-0449">Lipoprotein</keyword>
<evidence type="ECO:0000313" key="2">
    <source>
        <dbReference type="EMBL" id="KAK8397365.1"/>
    </source>
</evidence>
<keyword evidence="1" id="KW-0472">Membrane</keyword>
<name>A0AAW0UES0_SCYPA</name>
<dbReference type="GO" id="GO:0098552">
    <property type="term" value="C:side of membrane"/>
    <property type="evidence" value="ECO:0007669"/>
    <property type="project" value="UniProtKB-KW"/>
</dbReference>
<dbReference type="InterPro" id="IPR000180">
    <property type="entry name" value="Dipep_AS"/>
</dbReference>
<proteinExistence type="inferred from homology"/>
<evidence type="ECO:0000256" key="1">
    <source>
        <dbReference type="RuleBase" id="RU341113"/>
    </source>
</evidence>
<keyword evidence="1" id="KW-0482">Metalloprotease</keyword>
<keyword evidence="1" id="KW-0862">Zinc</keyword>
<dbReference type="PANTHER" id="PTHR10443:SF12">
    <property type="entry name" value="DIPEPTIDASE"/>
    <property type="match status" value="1"/>
</dbReference>
<keyword evidence="1" id="KW-0336">GPI-anchor</keyword>
<dbReference type="PROSITE" id="PS00869">
    <property type="entry name" value="RENAL_DIPEPTIDASE_1"/>
    <property type="match status" value="1"/>
</dbReference>
<dbReference type="GO" id="GO:0070573">
    <property type="term" value="F:metallodipeptidase activity"/>
    <property type="evidence" value="ECO:0007669"/>
    <property type="project" value="InterPro"/>
</dbReference>
<dbReference type="GO" id="GO:0046872">
    <property type="term" value="F:metal ion binding"/>
    <property type="evidence" value="ECO:0007669"/>
    <property type="project" value="UniProtKB-UniRule"/>
</dbReference>
<keyword evidence="1" id="KW-0224">Dipeptidase</keyword>
<gene>
    <name evidence="2" type="ORF">O3P69_004822</name>
</gene>
<comment type="cofactor">
    <cofactor evidence="1">
        <name>Zn(2+)</name>
        <dbReference type="ChEBI" id="CHEBI:29105"/>
    </cofactor>
</comment>
<protein>
    <recommendedName>
        <fullName evidence="1">Dipeptidase</fullName>
        <ecNumber evidence="1">3.4.13.19</ecNumber>
    </recommendedName>
</protein>
<dbReference type="EMBL" id="JARAKH010000014">
    <property type="protein sequence ID" value="KAK8397365.1"/>
    <property type="molecule type" value="Genomic_DNA"/>
</dbReference>
<dbReference type="PANTHER" id="PTHR10443">
    <property type="entry name" value="MICROSOMAL DIPEPTIDASE"/>
    <property type="match status" value="1"/>
</dbReference>
<sequence length="276" mass="30884">MELVTNSKDIKKVFQKGKIASLIAIEGGHGISNSFGSLRMMYELGVRYLTLTHTCNTPWATSSVVERTGHIAKNETFGLTDFGKKIVQEMNRLGMMVDLSHVSTQTMKDTLAATRAPIIFSHSSSRALCNNSRNVPDDVLRQVKHNRGIVMVSFYANHVSCTDPANVTHVAEHINHIRKVAGIDHVGIGADFDGINKTPDGLEDVSRYPWLVAELLRDPNWTTADIAKLIGENILRVFEEVERVRDEFMARGVEAQEEEIHPEYLKGKTNCTYIFD</sequence>
<dbReference type="Gene3D" id="3.20.20.140">
    <property type="entry name" value="Metal-dependent hydrolases"/>
    <property type="match status" value="1"/>
</dbReference>
<dbReference type="CDD" id="cd01301">
    <property type="entry name" value="rDP_like"/>
    <property type="match status" value="1"/>
</dbReference>
<comment type="subcellular location">
    <subcellularLocation>
        <location evidence="1">Membrane</location>
        <topology evidence="1">Lipid-anchor</topology>
        <topology evidence="1">GPI-anchor</topology>
    </subcellularLocation>
</comment>